<protein>
    <submittedName>
        <fullName evidence="1">Integrase catalytic domain-containing protein</fullName>
    </submittedName>
</protein>
<proteinExistence type="predicted"/>
<accession>A0ACB8KFT2</accession>
<dbReference type="Proteomes" id="UP000829398">
    <property type="component" value="Chromosome 5"/>
</dbReference>
<evidence type="ECO:0000313" key="1">
    <source>
        <dbReference type="EMBL" id="KAH9753253.1"/>
    </source>
</evidence>
<name>A0ACB8KFT2_CITSI</name>
<organism evidence="1 2">
    <name type="scientific">Citrus sinensis</name>
    <name type="common">Sweet orange</name>
    <name type="synonym">Citrus aurantium var. sinensis</name>
    <dbReference type="NCBI Taxonomy" id="2711"/>
    <lineage>
        <taxon>Eukaryota</taxon>
        <taxon>Viridiplantae</taxon>
        <taxon>Streptophyta</taxon>
        <taxon>Embryophyta</taxon>
        <taxon>Tracheophyta</taxon>
        <taxon>Spermatophyta</taxon>
        <taxon>Magnoliopsida</taxon>
        <taxon>eudicotyledons</taxon>
        <taxon>Gunneridae</taxon>
        <taxon>Pentapetalae</taxon>
        <taxon>rosids</taxon>
        <taxon>malvids</taxon>
        <taxon>Sapindales</taxon>
        <taxon>Rutaceae</taxon>
        <taxon>Aurantioideae</taxon>
        <taxon>Citrus</taxon>
    </lineage>
</organism>
<sequence length="985" mass="112679">MKKKGYSITCIRSDHGGEFENHAFESFCNDFGIEHQFSSPRTPQLNGVVERKNRHIQKMARTMLNENSLSKYFWAEAVNTACYVLNRVLIRPNLNKTPYELWKDRKPNIDYFKVFGYKCFVLNTKDNLGKFDPKSDVGIFLGYSNSSKVYRVYNKRTLVLEESMHVTFDESNLSSTEKVVVDDNTEEEQQEEASNDNQKGALHGIQEEHHEETNAEQNEGTKWVFRNKMDESGVVVRNKARLVAQGYNQEEGIDFDETFAPVARFQSCPKESHMLVVKQNFRYLIGTINLSLWYPRGTHIDLTCYSDADFAGYKVDRKSTSGTCHFLGHSHVSWFSKKQNSVALSTTEAEYIATASFHFKSLQINMSSSRLVRRKGKESVQQTNRSRQAGGTSNQSNFESTHFQNKKHLVKRFQQSFRTREVLNTFYVLPDWLNTLNISHRNLFQLLGDVGWIDALMIEENLYPDLLKVFYSNMDVSAENKTRVITNVGGVMIDFDFSLLNSILGSSDFGLEIYSPRKSPNLESCVHIDAVRHLDEVSHMDVALIDCILRRRPVNLGYTIIRTMLTIPALITRSLPYSHFITRILKYFDVPIQEPPCRPSKGIGDDAIFGLGFEWKNGTWVKFTENKFTFLAPSDDQPLNAVVPADQLPVFSLSFRGQRRRRDPHVIASAPGASASASSPPQPPTSEEVTLQQLMDEVRTLSVRQIEFQHHSFMDNTFFFSTLAFHIRCKWIYKRKRGVDERVETFKARLVAKGFTQKEGIDYEETFSLVAMLKSIKILLSIAAVLDYEIWQMDVKIAFLNGYLEEDIYMQQPDGFIQKGQEHMVLGYTDSDFMSDKDSRKSTSGYVFTLGSGAISWRSVKQSCIADSTTEAEYVAASEAAKEAVWLRKFLQDLEVVPAVTAPLKLFCDNSGAVAQSKELRNHKKQKHIERKYHLIRDIVQRSDVEVSHIASQQNLADPFTKAIPGKPFNLHLESMGMREMPNML</sequence>
<gene>
    <name evidence="1" type="ORF">KPL71_015004</name>
</gene>
<comment type="caution">
    <text evidence="1">The sequence shown here is derived from an EMBL/GenBank/DDBJ whole genome shotgun (WGS) entry which is preliminary data.</text>
</comment>
<keyword evidence="2" id="KW-1185">Reference proteome</keyword>
<reference evidence="2" key="1">
    <citation type="journal article" date="2023" name="Hortic. Res.">
        <title>A chromosome-level phased genome enabling allele-level studies in sweet orange: a case study on citrus Huanglongbing tolerance.</title>
        <authorList>
            <person name="Wu B."/>
            <person name="Yu Q."/>
            <person name="Deng Z."/>
            <person name="Duan Y."/>
            <person name="Luo F."/>
            <person name="Gmitter F. Jr."/>
        </authorList>
    </citation>
    <scope>NUCLEOTIDE SEQUENCE [LARGE SCALE GENOMIC DNA]</scope>
    <source>
        <strain evidence="2">cv. Valencia</strain>
    </source>
</reference>
<dbReference type="EMBL" id="CM039174">
    <property type="protein sequence ID" value="KAH9753253.1"/>
    <property type="molecule type" value="Genomic_DNA"/>
</dbReference>
<evidence type="ECO:0000313" key="2">
    <source>
        <dbReference type="Proteomes" id="UP000829398"/>
    </source>
</evidence>